<dbReference type="GO" id="GO:0005794">
    <property type="term" value="C:Golgi apparatus"/>
    <property type="evidence" value="ECO:0007669"/>
    <property type="project" value="TreeGrafter"/>
</dbReference>
<evidence type="ECO:0000256" key="7">
    <source>
        <dbReference type="RuleBase" id="RU363107"/>
    </source>
</evidence>
<protein>
    <recommendedName>
        <fullName evidence="7">PRA1 family protein</fullName>
    </recommendedName>
</protein>
<dbReference type="Proteomes" id="UP000594263">
    <property type="component" value="Unplaced"/>
</dbReference>
<proteinExistence type="inferred from homology"/>
<evidence type="ECO:0000313" key="9">
    <source>
        <dbReference type="Proteomes" id="UP000594263"/>
    </source>
</evidence>
<evidence type="ECO:0000256" key="4">
    <source>
        <dbReference type="ARBA" id="ARBA00022692"/>
    </source>
</evidence>
<dbReference type="EnsemblPlants" id="Kaladp0011s1334.1.v1.1">
    <property type="protein sequence ID" value="Kaladp0011s1334.1.v1.1"/>
    <property type="gene ID" value="Kaladp0011s1334.v1.1"/>
</dbReference>
<evidence type="ECO:0000256" key="6">
    <source>
        <dbReference type="ARBA" id="ARBA00023136"/>
    </source>
</evidence>
<reference evidence="8" key="1">
    <citation type="submission" date="2021-01" db="UniProtKB">
        <authorList>
            <consortium name="EnsemblPlants"/>
        </authorList>
    </citation>
    <scope>IDENTIFICATION</scope>
</reference>
<dbReference type="AlphaFoldDB" id="A0A7N0SXV5"/>
<dbReference type="PANTHER" id="PTHR19317">
    <property type="entry name" value="PRENYLATED RAB ACCEPTOR 1-RELATED"/>
    <property type="match status" value="1"/>
</dbReference>
<dbReference type="Pfam" id="PF03208">
    <property type="entry name" value="PRA1"/>
    <property type="match status" value="1"/>
</dbReference>
<sequence>MAFPSNPLSLSVPDPLFESWLRDNNYLEILDQRTTSLAASAAAASDSPDSSSPPTSSALNVATASLFRSLFSAVGTLLSLFTFNPIAKLTAEDFAGETPSWTVGFFGGCESYSFPSSAAQAKLRACENVKRFARNYACLVIVALACTLYQMPLALVGLISCLAMWDLLKVTSDKWRLDDFPIRRQFLVRVAQCATVIILFFSNVQMALIYALGVSYVDNQAFKQLQPSNNFTAHRFSNQPTYPGLRYCFRLLVH</sequence>
<keyword evidence="4 7" id="KW-0812">Transmembrane</keyword>
<dbReference type="GO" id="GO:0016020">
    <property type="term" value="C:membrane"/>
    <property type="evidence" value="ECO:0007669"/>
    <property type="project" value="UniProtKB-SubCell"/>
</dbReference>
<accession>A0A7N0SXV5</accession>
<comment type="function">
    <text evidence="1 7">May be involved in both secretory and endocytic intracellular trafficking in the endosomal/prevacuolar compartments.</text>
</comment>
<dbReference type="GO" id="GO:0005783">
    <property type="term" value="C:endoplasmic reticulum"/>
    <property type="evidence" value="ECO:0007669"/>
    <property type="project" value="TreeGrafter"/>
</dbReference>
<feature type="transmembrane region" description="Helical" evidence="7">
    <location>
        <begin position="139"/>
        <end position="165"/>
    </location>
</feature>
<evidence type="ECO:0000256" key="1">
    <source>
        <dbReference type="ARBA" id="ARBA00002501"/>
    </source>
</evidence>
<keyword evidence="7" id="KW-0813">Transport</keyword>
<evidence type="ECO:0000313" key="8">
    <source>
        <dbReference type="EnsemblPlants" id="Kaladp0011s1334.1.v1.1"/>
    </source>
</evidence>
<dbReference type="OMA" id="FWALCIS"/>
<feature type="transmembrane region" description="Helical" evidence="7">
    <location>
        <begin position="186"/>
        <end position="212"/>
    </location>
</feature>
<dbReference type="Gramene" id="Kaladp0011s1334.1.v1.1">
    <property type="protein sequence ID" value="Kaladp0011s1334.1.v1.1"/>
    <property type="gene ID" value="Kaladp0011s1334.v1.1"/>
</dbReference>
<comment type="subcellular location">
    <subcellularLocation>
        <location evidence="2 7">Membrane</location>
        <topology evidence="2 7">Multi-pass membrane protein</topology>
    </subcellularLocation>
</comment>
<dbReference type="GO" id="GO:0016192">
    <property type="term" value="P:vesicle-mediated transport"/>
    <property type="evidence" value="ECO:0007669"/>
    <property type="project" value="TreeGrafter"/>
</dbReference>
<name>A0A7N0SXV5_KALFE</name>
<evidence type="ECO:0000256" key="2">
    <source>
        <dbReference type="ARBA" id="ARBA00004141"/>
    </source>
</evidence>
<keyword evidence="9" id="KW-1185">Reference proteome</keyword>
<comment type="similarity">
    <text evidence="3 7">Belongs to the PRA1 family.</text>
</comment>
<dbReference type="PANTHER" id="PTHR19317:SF1">
    <property type="entry name" value="PRA1 FAMILY PROTEIN H"/>
    <property type="match status" value="1"/>
</dbReference>
<organism evidence="8 9">
    <name type="scientific">Kalanchoe fedtschenkoi</name>
    <name type="common">Lavender scallops</name>
    <name type="synonym">South American air plant</name>
    <dbReference type="NCBI Taxonomy" id="63787"/>
    <lineage>
        <taxon>Eukaryota</taxon>
        <taxon>Viridiplantae</taxon>
        <taxon>Streptophyta</taxon>
        <taxon>Embryophyta</taxon>
        <taxon>Tracheophyta</taxon>
        <taxon>Spermatophyta</taxon>
        <taxon>Magnoliopsida</taxon>
        <taxon>eudicotyledons</taxon>
        <taxon>Gunneridae</taxon>
        <taxon>Pentapetalae</taxon>
        <taxon>Saxifragales</taxon>
        <taxon>Crassulaceae</taxon>
        <taxon>Kalanchoe</taxon>
    </lineage>
</organism>
<evidence type="ECO:0000256" key="5">
    <source>
        <dbReference type="ARBA" id="ARBA00022989"/>
    </source>
</evidence>
<keyword evidence="6 7" id="KW-0472">Membrane</keyword>
<dbReference type="InterPro" id="IPR004895">
    <property type="entry name" value="Prenylated_rab_accept_PRA1"/>
</dbReference>
<keyword evidence="5 7" id="KW-1133">Transmembrane helix</keyword>
<evidence type="ECO:0000256" key="3">
    <source>
        <dbReference type="ARBA" id="ARBA00006483"/>
    </source>
</evidence>